<accession>A0AAU9MK04</accession>
<dbReference type="AlphaFoldDB" id="A0AAU9MK04"/>
<comment type="caution">
    <text evidence="1">The sequence shown here is derived from an EMBL/GenBank/DDBJ whole genome shotgun (WGS) entry which is preliminary data.</text>
</comment>
<dbReference type="EMBL" id="CAKMRJ010002112">
    <property type="protein sequence ID" value="CAH1424998.1"/>
    <property type="molecule type" value="Genomic_DNA"/>
</dbReference>
<protein>
    <submittedName>
        <fullName evidence="1">Uncharacterized protein</fullName>
    </submittedName>
</protein>
<sequence>MQGHVALTRGGMTRMGRQQEQYQIELDNLHQRMNYHHNNWMNYNARMTAMENQNDTALSLADGIEERHVALEEIHETLEESHETVKERHADHT</sequence>
<proteinExistence type="predicted"/>
<name>A0AAU9MK04_9ASTR</name>
<reference evidence="1 2" key="1">
    <citation type="submission" date="2022-01" db="EMBL/GenBank/DDBJ databases">
        <authorList>
            <person name="Xiong W."/>
            <person name="Schranz E."/>
        </authorList>
    </citation>
    <scope>NUCLEOTIDE SEQUENCE [LARGE SCALE GENOMIC DNA]</scope>
</reference>
<gene>
    <name evidence="1" type="ORF">LVIROSA_LOCUS12167</name>
</gene>
<organism evidence="1 2">
    <name type="scientific">Lactuca virosa</name>
    <dbReference type="NCBI Taxonomy" id="75947"/>
    <lineage>
        <taxon>Eukaryota</taxon>
        <taxon>Viridiplantae</taxon>
        <taxon>Streptophyta</taxon>
        <taxon>Embryophyta</taxon>
        <taxon>Tracheophyta</taxon>
        <taxon>Spermatophyta</taxon>
        <taxon>Magnoliopsida</taxon>
        <taxon>eudicotyledons</taxon>
        <taxon>Gunneridae</taxon>
        <taxon>Pentapetalae</taxon>
        <taxon>asterids</taxon>
        <taxon>campanulids</taxon>
        <taxon>Asterales</taxon>
        <taxon>Asteraceae</taxon>
        <taxon>Cichorioideae</taxon>
        <taxon>Cichorieae</taxon>
        <taxon>Lactucinae</taxon>
        <taxon>Lactuca</taxon>
    </lineage>
</organism>
<evidence type="ECO:0000313" key="1">
    <source>
        <dbReference type="EMBL" id="CAH1424998.1"/>
    </source>
</evidence>
<dbReference type="Proteomes" id="UP001157418">
    <property type="component" value="Unassembled WGS sequence"/>
</dbReference>
<evidence type="ECO:0000313" key="2">
    <source>
        <dbReference type="Proteomes" id="UP001157418"/>
    </source>
</evidence>
<keyword evidence="2" id="KW-1185">Reference proteome</keyword>